<sequence>MNLKQLCEGIKLDPDARQILYDYQMDEPQYQACKKQFYANRYAFFEKVKQTAGYRQLFLYLYARFAADVHEEYRLRGIDDEIYFDTFSDIQIWCLTCKRDYGEYGIEEYHWLQEHIQLRLFRLGRLQFQPSALERTLEVDGRTVFKNQIVLNVHIPSGESLESRSVEESFERARSFFRGITPVFTCHSWLLYPGLSEVLPQGSNILQFQKEFIIYETDCESNQAEQRIFNQPRSDRSQYEEHTTLQRSAKAYLLAGNKLGNGSGIKMNPIG</sequence>
<evidence type="ECO:0000313" key="3">
    <source>
        <dbReference type="EMBL" id="UVI30443.1"/>
    </source>
</evidence>
<evidence type="ECO:0000259" key="2">
    <source>
        <dbReference type="Pfam" id="PF18164"/>
    </source>
</evidence>
<dbReference type="InterPro" id="IPR041644">
    <property type="entry name" value="GNAT_C"/>
</dbReference>
<dbReference type="Gene3D" id="3.40.630.120">
    <property type="match status" value="1"/>
</dbReference>
<dbReference type="InterPro" id="IPR041273">
    <property type="entry name" value="NAT_N"/>
</dbReference>
<accession>A0ABY5SAB4</accession>
<proteinExistence type="predicted"/>
<protein>
    <submittedName>
        <fullName evidence="3">Acyltransferase domain-containing protein</fullName>
    </submittedName>
</protein>
<dbReference type="EMBL" id="CP091430">
    <property type="protein sequence ID" value="UVI30443.1"/>
    <property type="molecule type" value="Genomic_DNA"/>
</dbReference>
<dbReference type="Pfam" id="PF18164">
    <property type="entry name" value="GNAT_C"/>
    <property type="match status" value="1"/>
</dbReference>
<organism evidence="3 4">
    <name type="scientific">Paenibacillus spongiae</name>
    <dbReference type="NCBI Taxonomy" id="2909671"/>
    <lineage>
        <taxon>Bacteria</taxon>
        <taxon>Bacillati</taxon>
        <taxon>Bacillota</taxon>
        <taxon>Bacilli</taxon>
        <taxon>Bacillales</taxon>
        <taxon>Paenibacillaceae</taxon>
        <taxon>Paenibacillus</taxon>
    </lineage>
</organism>
<keyword evidence="3" id="KW-0012">Acyltransferase</keyword>
<keyword evidence="3" id="KW-0808">Transferase</keyword>
<feature type="domain" description="GNAT-like C-terminal" evidence="2">
    <location>
        <begin position="120"/>
        <end position="265"/>
    </location>
</feature>
<dbReference type="RefSeq" id="WP_258386507.1">
    <property type="nucleotide sequence ID" value="NZ_CP091430.1"/>
</dbReference>
<keyword evidence="4" id="KW-1185">Reference proteome</keyword>
<dbReference type="Proteomes" id="UP001057877">
    <property type="component" value="Chromosome"/>
</dbReference>
<name>A0ABY5SAB4_9BACL</name>
<evidence type="ECO:0000313" key="4">
    <source>
        <dbReference type="Proteomes" id="UP001057877"/>
    </source>
</evidence>
<dbReference type="Pfam" id="PF18082">
    <property type="entry name" value="NAT_N"/>
    <property type="match status" value="1"/>
</dbReference>
<gene>
    <name evidence="3" type="ORF">L1F29_00695</name>
</gene>
<feature type="domain" description="N-acyltransferase N-terminal" evidence="1">
    <location>
        <begin position="1"/>
        <end position="117"/>
    </location>
</feature>
<evidence type="ECO:0000259" key="1">
    <source>
        <dbReference type="Pfam" id="PF18082"/>
    </source>
</evidence>
<reference evidence="3" key="1">
    <citation type="submission" date="2022-01" db="EMBL/GenBank/DDBJ databases">
        <title>Paenibacillus spongiae sp. nov., isolated from marine sponge.</title>
        <authorList>
            <person name="Li Z."/>
            <person name="Zhang M."/>
        </authorList>
    </citation>
    <scope>NUCLEOTIDE SEQUENCE</scope>
    <source>
        <strain evidence="3">PHS-Z3</strain>
    </source>
</reference>
<dbReference type="GO" id="GO:0016746">
    <property type="term" value="F:acyltransferase activity"/>
    <property type="evidence" value="ECO:0007669"/>
    <property type="project" value="UniProtKB-KW"/>
</dbReference>